<evidence type="ECO:0000256" key="2">
    <source>
        <dbReference type="ARBA" id="ARBA00022692"/>
    </source>
</evidence>
<feature type="transmembrane region" description="Helical" evidence="8">
    <location>
        <begin position="235"/>
        <end position="258"/>
    </location>
</feature>
<organism evidence="10 11">
    <name type="scientific">Conidiobolus coronatus (strain ATCC 28846 / CBS 209.66 / NRRL 28638)</name>
    <name type="common">Delacroixia coronata</name>
    <dbReference type="NCBI Taxonomy" id="796925"/>
    <lineage>
        <taxon>Eukaryota</taxon>
        <taxon>Fungi</taxon>
        <taxon>Fungi incertae sedis</taxon>
        <taxon>Zoopagomycota</taxon>
        <taxon>Entomophthoromycotina</taxon>
        <taxon>Entomophthoromycetes</taxon>
        <taxon>Entomophthorales</taxon>
        <taxon>Ancylistaceae</taxon>
        <taxon>Conidiobolus</taxon>
    </lineage>
</organism>
<feature type="transmembrane region" description="Helical" evidence="8">
    <location>
        <begin position="89"/>
        <end position="114"/>
    </location>
</feature>
<evidence type="ECO:0000256" key="4">
    <source>
        <dbReference type="ARBA" id="ARBA00023040"/>
    </source>
</evidence>
<dbReference type="PANTHER" id="PTHR45695:SF9">
    <property type="entry name" value="LEUCOKININ RECEPTOR"/>
    <property type="match status" value="1"/>
</dbReference>
<evidence type="ECO:0000256" key="6">
    <source>
        <dbReference type="ARBA" id="ARBA00023170"/>
    </source>
</evidence>
<name>A0A137PHP3_CONC2</name>
<evidence type="ECO:0000256" key="3">
    <source>
        <dbReference type="ARBA" id="ARBA00022989"/>
    </source>
</evidence>
<reference evidence="10 11" key="1">
    <citation type="journal article" date="2015" name="Genome Biol. Evol.">
        <title>Phylogenomic analyses indicate that early fungi evolved digesting cell walls of algal ancestors of land plants.</title>
        <authorList>
            <person name="Chang Y."/>
            <person name="Wang S."/>
            <person name="Sekimoto S."/>
            <person name="Aerts A.L."/>
            <person name="Choi C."/>
            <person name="Clum A."/>
            <person name="LaButti K.M."/>
            <person name="Lindquist E.A."/>
            <person name="Yee Ngan C."/>
            <person name="Ohm R.A."/>
            <person name="Salamov A.A."/>
            <person name="Grigoriev I.V."/>
            <person name="Spatafora J.W."/>
            <person name="Berbee M.L."/>
        </authorList>
    </citation>
    <scope>NUCLEOTIDE SEQUENCE [LARGE SCALE GENOMIC DNA]</scope>
    <source>
        <strain evidence="10 11">NRRL 28638</strain>
    </source>
</reference>
<evidence type="ECO:0000313" key="10">
    <source>
        <dbReference type="EMBL" id="KXN74517.1"/>
    </source>
</evidence>
<feature type="transmembrane region" description="Helical" evidence="8">
    <location>
        <begin position="270"/>
        <end position="289"/>
    </location>
</feature>
<protein>
    <submittedName>
        <fullName evidence="10">Family A G protein-coupled receptor-like protein</fullName>
    </submittedName>
</protein>
<keyword evidence="5 8" id="KW-0472">Membrane</keyword>
<dbReference type="GO" id="GO:0004930">
    <property type="term" value="F:G protein-coupled receptor activity"/>
    <property type="evidence" value="ECO:0007669"/>
    <property type="project" value="UniProtKB-KW"/>
</dbReference>
<dbReference type="PANTHER" id="PTHR45695">
    <property type="entry name" value="LEUCOKININ RECEPTOR-RELATED"/>
    <property type="match status" value="1"/>
</dbReference>
<dbReference type="GO" id="GO:0005886">
    <property type="term" value="C:plasma membrane"/>
    <property type="evidence" value="ECO:0007669"/>
    <property type="project" value="TreeGrafter"/>
</dbReference>
<dbReference type="PROSITE" id="PS50262">
    <property type="entry name" value="G_PROTEIN_RECEP_F1_2"/>
    <property type="match status" value="1"/>
</dbReference>
<dbReference type="AlphaFoldDB" id="A0A137PHP3"/>
<proteinExistence type="predicted"/>
<feature type="transmembrane region" description="Helical" evidence="8">
    <location>
        <begin position="172"/>
        <end position="196"/>
    </location>
</feature>
<feature type="domain" description="G-protein coupled receptors family 1 profile" evidence="9">
    <location>
        <begin position="31"/>
        <end position="289"/>
    </location>
</feature>
<keyword evidence="7" id="KW-0807">Transducer</keyword>
<dbReference type="Proteomes" id="UP000070444">
    <property type="component" value="Unassembled WGS sequence"/>
</dbReference>
<dbReference type="InterPro" id="IPR017452">
    <property type="entry name" value="GPCR_Rhodpsn_7TM"/>
</dbReference>
<keyword evidence="4" id="KW-0297">G-protein coupled receptor</keyword>
<sequence>MADPEFILSNPSVTIATELIMFIICIVGLFFNGLAVYITLFRHRSKNAAIWLMIYIAAVDIMFSIHYIASQIAKWATLHQVMLNPWFCQYTGMFFTLLIMSSTDGVGLLSLLRVLSIARDTEIRAVYWYITIGLLTTFNTAFSIIAANNGIMRLMPSETVCQAQFRKNTFSIIYSLFMMVKYSIMLLIILISYFWITIKFYQTASRLNSKNNDSNGHFIENTRAKSYQRLVIMRLLILVIMYMICFLPELLVIVYNLITETERSPITDGVVAIGVALTIIVNSVFLLFYNQENRKILAAMIPSWMCLYSDSLEIQELSSF</sequence>
<dbReference type="Pfam" id="PF00001">
    <property type="entry name" value="7tm_1"/>
    <property type="match status" value="1"/>
</dbReference>
<keyword evidence="6 10" id="KW-0675">Receptor</keyword>
<evidence type="ECO:0000256" key="5">
    <source>
        <dbReference type="ARBA" id="ARBA00023136"/>
    </source>
</evidence>
<dbReference type="PRINTS" id="PR00237">
    <property type="entry name" value="GPCRRHODOPSN"/>
</dbReference>
<evidence type="ECO:0000256" key="8">
    <source>
        <dbReference type="SAM" id="Phobius"/>
    </source>
</evidence>
<evidence type="ECO:0000256" key="7">
    <source>
        <dbReference type="ARBA" id="ARBA00023224"/>
    </source>
</evidence>
<keyword evidence="3 8" id="KW-1133">Transmembrane helix</keyword>
<dbReference type="OrthoDB" id="9370401at2759"/>
<comment type="subcellular location">
    <subcellularLocation>
        <location evidence="1">Membrane</location>
        <topology evidence="1">Multi-pass membrane protein</topology>
    </subcellularLocation>
</comment>
<evidence type="ECO:0000256" key="1">
    <source>
        <dbReference type="ARBA" id="ARBA00004141"/>
    </source>
</evidence>
<keyword evidence="11" id="KW-1185">Reference proteome</keyword>
<dbReference type="EMBL" id="KQ964422">
    <property type="protein sequence ID" value="KXN74517.1"/>
    <property type="molecule type" value="Genomic_DNA"/>
</dbReference>
<evidence type="ECO:0000259" key="9">
    <source>
        <dbReference type="PROSITE" id="PS50262"/>
    </source>
</evidence>
<keyword evidence="2 8" id="KW-0812">Transmembrane</keyword>
<gene>
    <name evidence="10" type="ORF">CONCODRAFT_2316</name>
</gene>
<dbReference type="SUPFAM" id="SSF81321">
    <property type="entry name" value="Family A G protein-coupled receptor-like"/>
    <property type="match status" value="1"/>
</dbReference>
<feature type="transmembrane region" description="Helical" evidence="8">
    <location>
        <begin position="20"/>
        <end position="41"/>
    </location>
</feature>
<accession>A0A137PHP3</accession>
<feature type="transmembrane region" description="Helical" evidence="8">
    <location>
        <begin position="48"/>
        <end position="69"/>
    </location>
</feature>
<evidence type="ECO:0000313" key="11">
    <source>
        <dbReference type="Proteomes" id="UP000070444"/>
    </source>
</evidence>
<feature type="transmembrane region" description="Helical" evidence="8">
    <location>
        <begin position="126"/>
        <end position="147"/>
    </location>
</feature>
<dbReference type="Gene3D" id="1.20.1070.10">
    <property type="entry name" value="Rhodopsin 7-helix transmembrane proteins"/>
    <property type="match status" value="1"/>
</dbReference>
<dbReference type="InterPro" id="IPR000276">
    <property type="entry name" value="GPCR_Rhodpsn"/>
</dbReference>